<evidence type="ECO:0000313" key="3">
    <source>
        <dbReference type="Proteomes" id="UP001596267"/>
    </source>
</evidence>
<dbReference type="RefSeq" id="WP_253076586.1">
    <property type="nucleotide sequence ID" value="NZ_JAMXWN010000009.1"/>
</dbReference>
<sequence length="116" mass="13914">MDNYADLYMQQPFVPHEMEERNTGNPNNQESIQSLCRKYMNYHVVAQMADGSQMEGIIEDVNDQGVVMMIPEDVTEDERFIAAPGRPRRRFRRFNRFFFPFFLFIPPFIFPFPHHY</sequence>
<gene>
    <name evidence="2" type="ORF">ACFP7A_10385</name>
</gene>
<dbReference type="EMBL" id="JBHSTQ010000009">
    <property type="protein sequence ID" value="MFC6387011.1"/>
    <property type="molecule type" value="Genomic_DNA"/>
</dbReference>
<keyword evidence="1" id="KW-0812">Transmembrane</keyword>
<keyword evidence="1" id="KW-1133">Transmembrane helix</keyword>
<protein>
    <submittedName>
        <fullName evidence="2">Uncharacterized protein</fullName>
    </submittedName>
</protein>
<organism evidence="2 3">
    <name type="scientific">Sporolactobacillus kofuensis</name>
    <dbReference type="NCBI Taxonomy" id="269672"/>
    <lineage>
        <taxon>Bacteria</taxon>
        <taxon>Bacillati</taxon>
        <taxon>Bacillota</taxon>
        <taxon>Bacilli</taxon>
        <taxon>Bacillales</taxon>
        <taxon>Sporolactobacillaceae</taxon>
        <taxon>Sporolactobacillus</taxon>
    </lineage>
</organism>
<comment type="caution">
    <text evidence="2">The sequence shown here is derived from an EMBL/GenBank/DDBJ whole genome shotgun (WGS) entry which is preliminary data.</text>
</comment>
<evidence type="ECO:0000313" key="2">
    <source>
        <dbReference type="EMBL" id="MFC6387011.1"/>
    </source>
</evidence>
<feature type="transmembrane region" description="Helical" evidence="1">
    <location>
        <begin position="94"/>
        <end position="112"/>
    </location>
</feature>
<evidence type="ECO:0000256" key="1">
    <source>
        <dbReference type="SAM" id="Phobius"/>
    </source>
</evidence>
<keyword evidence="1" id="KW-0472">Membrane</keyword>
<name>A0ABW1WH79_9BACL</name>
<keyword evidence="3" id="KW-1185">Reference proteome</keyword>
<dbReference type="Proteomes" id="UP001596267">
    <property type="component" value="Unassembled WGS sequence"/>
</dbReference>
<proteinExistence type="predicted"/>
<accession>A0ABW1WH79</accession>
<reference evidence="3" key="1">
    <citation type="journal article" date="2019" name="Int. J. Syst. Evol. Microbiol.">
        <title>The Global Catalogue of Microorganisms (GCM) 10K type strain sequencing project: providing services to taxonomists for standard genome sequencing and annotation.</title>
        <authorList>
            <consortium name="The Broad Institute Genomics Platform"/>
            <consortium name="The Broad Institute Genome Sequencing Center for Infectious Disease"/>
            <person name="Wu L."/>
            <person name="Ma J."/>
        </authorList>
    </citation>
    <scope>NUCLEOTIDE SEQUENCE [LARGE SCALE GENOMIC DNA]</scope>
    <source>
        <strain evidence="3">CCUG 42001</strain>
    </source>
</reference>